<protein>
    <submittedName>
        <fullName evidence="1">Uncharacterized protein</fullName>
    </submittedName>
</protein>
<accession>A0A0F9NIQ9</accession>
<dbReference type="AlphaFoldDB" id="A0A0F9NIQ9"/>
<comment type="caution">
    <text evidence="1">The sequence shown here is derived from an EMBL/GenBank/DDBJ whole genome shotgun (WGS) entry which is preliminary data.</text>
</comment>
<name>A0A0F9NIQ9_9ZZZZ</name>
<evidence type="ECO:0000313" key="1">
    <source>
        <dbReference type="EMBL" id="KKN11887.1"/>
    </source>
</evidence>
<sequence length="235" mass="27414">MPSFQIYEIKKDFKIEDLKDKDVLNQIDVRDEDPQTLKKFIVSGKKNYRDLSFSPLNNIDAAIMKFDEKINFQDKQSLWVNFEKLIIKQGHLLLIGKTEKKIEKLIQIYLRDIASSKPVIFKDKQLWQIWRKLNSNSTDNLEFKLHRVILKNTFIDADKISELNIHANNVGSLGIIGDLIKQSERINAMTIKIKGFYSGNRWTTVRIDKSGSMLIYGKHESNIIIEFLDLLIQSI</sequence>
<dbReference type="EMBL" id="LAZR01004091">
    <property type="protein sequence ID" value="KKN11887.1"/>
    <property type="molecule type" value="Genomic_DNA"/>
</dbReference>
<reference evidence="1" key="1">
    <citation type="journal article" date="2015" name="Nature">
        <title>Complex archaea that bridge the gap between prokaryotes and eukaryotes.</title>
        <authorList>
            <person name="Spang A."/>
            <person name="Saw J.H."/>
            <person name="Jorgensen S.L."/>
            <person name="Zaremba-Niedzwiedzka K."/>
            <person name="Martijn J."/>
            <person name="Lind A.E."/>
            <person name="van Eijk R."/>
            <person name="Schleper C."/>
            <person name="Guy L."/>
            <person name="Ettema T.J."/>
        </authorList>
    </citation>
    <scope>NUCLEOTIDE SEQUENCE</scope>
</reference>
<organism evidence="1">
    <name type="scientific">marine sediment metagenome</name>
    <dbReference type="NCBI Taxonomy" id="412755"/>
    <lineage>
        <taxon>unclassified sequences</taxon>
        <taxon>metagenomes</taxon>
        <taxon>ecological metagenomes</taxon>
    </lineage>
</organism>
<gene>
    <name evidence="1" type="ORF">LCGC14_1022020</name>
</gene>
<proteinExistence type="predicted"/>